<dbReference type="PANTHER" id="PTHR11054:SF0">
    <property type="entry name" value="6-PHOSPHOGLUCONOLACTONASE"/>
    <property type="match status" value="1"/>
</dbReference>
<comment type="caution">
    <text evidence="9">The sequence shown here is derived from an EMBL/GenBank/DDBJ whole genome shotgun (WGS) entry which is preliminary data.</text>
</comment>
<sequence length="223" mass="24594">MNITEYADAEMMSIALVGRIASDLRTALSNRDRALLVVPGGETPGPIFDDLCGARVEWDRVDVLLSDERWRPEAHIRSNTRLVRERLLVDGAAAANYLPMYARTETPEEAVDELAAAIEPCLPISVMLLGMGEDMHTASLFRGADNFERALDRDAPILLPMRLDGEPEPRVTLAAHVLDGAMRKHLVITGDAKRKALEKARTMSPYDAPVAAVMDDLEVHWAP</sequence>
<dbReference type="AlphaFoldDB" id="A0A3A8B0L7"/>
<keyword evidence="10" id="KW-1185">Reference proteome</keyword>
<dbReference type="InterPro" id="IPR005900">
    <property type="entry name" value="6-phosphogluconolactonase_DevB"/>
</dbReference>
<reference evidence="9 10" key="1">
    <citation type="submission" date="2018-09" db="EMBL/GenBank/DDBJ databases">
        <title>Roseovarius spongiae sp. nov., isolated from a marine sponge.</title>
        <authorList>
            <person name="Zhuang L."/>
            <person name="Luo L."/>
        </authorList>
    </citation>
    <scope>NUCLEOTIDE SEQUENCE [LARGE SCALE GENOMIC DNA]</scope>
    <source>
        <strain evidence="9 10">HN-E21</strain>
    </source>
</reference>
<dbReference type="GO" id="GO:0006098">
    <property type="term" value="P:pentose-phosphate shunt"/>
    <property type="evidence" value="ECO:0007669"/>
    <property type="project" value="UniProtKB-UniPathway"/>
</dbReference>
<dbReference type="GO" id="GO:0005975">
    <property type="term" value="P:carbohydrate metabolic process"/>
    <property type="evidence" value="ECO:0007669"/>
    <property type="project" value="UniProtKB-UniRule"/>
</dbReference>
<evidence type="ECO:0000256" key="6">
    <source>
        <dbReference type="ARBA" id="ARBA00020337"/>
    </source>
</evidence>
<name>A0A3A8B0L7_9RHOB</name>
<gene>
    <name evidence="7 9" type="primary">pgl</name>
    <name evidence="9" type="ORF">D6850_05910</name>
</gene>
<evidence type="ECO:0000259" key="8">
    <source>
        <dbReference type="Pfam" id="PF01182"/>
    </source>
</evidence>
<dbReference type="GO" id="GO:0017057">
    <property type="term" value="F:6-phosphogluconolactonase activity"/>
    <property type="evidence" value="ECO:0007669"/>
    <property type="project" value="UniProtKB-UniRule"/>
</dbReference>
<feature type="domain" description="Glucosamine/galactosamine-6-phosphate isomerase" evidence="8">
    <location>
        <begin position="8"/>
        <end position="221"/>
    </location>
</feature>
<dbReference type="OrthoDB" id="9810967at2"/>
<dbReference type="CDD" id="cd01400">
    <property type="entry name" value="6PGL"/>
    <property type="match status" value="1"/>
</dbReference>
<comment type="function">
    <text evidence="2 7">Hydrolysis of 6-phosphogluconolactone to 6-phosphogluconate.</text>
</comment>
<dbReference type="UniPathway" id="UPA00115">
    <property type="reaction ID" value="UER00409"/>
</dbReference>
<dbReference type="InterPro" id="IPR037171">
    <property type="entry name" value="NagB/RpiA_transferase-like"/>
</dbReference>
<dbReference type="SUPFAM" id="SSF100950">
    <property type="entry name" value="NagB/RpiA/CoA transferase-like"/>
    <property type="match status" value="1"/>
</dbReference>
<evidence type="ECO:0000313" key="10">
    <source>
        <dbReference type="Proteomes" id="UP000281128"/>
    </source>
</evidence>
<dbReference type="Proteomes" id="UP000281128">
    <property type="component" value="Unassembled WGS sequence"/>
</dbReference>
<dbReference type="Gene3D" id="3.40.50.1360">
    <property type="match status" value="1"/>
</dbReference>
<comment type="pathway">
    <text evidence="3 7">Carbohydrate degradation; pentose phosphate pathway; D-ribulose 5-phosphate from D-glucose 6-phosphate (oxidative stage): step 2/3.</text>
</comment>
<evidence type="ECO:0000256" key="7">
    <source>
        <dbReference type="RuleBase" id="RU365095"/>
    </source>
</evidence>
<evidence type="ECO:0000256" key="1">
    <source>
        <dbReference type="ARBA" id="ARBA00000832"/>
    </source>
</evidence>
<comment type="catalytic activity">
    <reaction evidence="1 7">
        <text>6-phospho-D-glucono-1,5-lactone + H2O = 6-phospho-D-gluconate + H(+)</text>
        <dbReference type="Rhea" id="RHEA:12556"/>
        <dbReference type="ChEBI" id="CHEBI:15377"/>
        <dbReference type="ChEBI" id="CHEBI:15378"/>
        <dbReference type="ChEBI" id="CHEBI:57955"/>
        <dbReference type="ChEBI" id="CHEBI:58759"/>
        <dbReference type="EC" id="3.1.1.31"/>
    </reaction>
</comment>
<dbReference type="InterPro" id="IPR006148">
    <property type="entry name" value="Glc/Gal-6P_isomerase"/>
</dbReference>
<evidence type="ECO:0000256" key="3">
    <source>
        <dbReference type="ARBA" id="ARBA00004961"/>
    </source>
</evidence>
<dbReference type="InterPro" id="IPR039104">
    <property type="entry name" value="6PGL"/>
</dbReference>
<dbReference type="EMBL" id="RAPE01000001">
    <property type="protein sequence ID" value="RKF17050.1"/>
    <property type="molecule type" value="Genomic_DNA"/>
</dbReference>
<protein>
    <recommendedName>
        <fullName evidence="6 7">6-phosphogluconolactonase</fullName>
        <shortName evidence="7">6PGL</shortName>
        <ecNumber evidence="5 7">3.1.1.31</ecNumber>
    </recommendedName>
</protein>
<evidence type="ECO:0000313" key="9">
    <source>
        <dbReference type="EMBL" id="RKF17050.1"/>
    </source>
</evidence>
<dbReference type="EC" id="3.1.1.31" evidence="5 7"/>
<proteinExistence type="inferred from homology"/>
<dbReference type="RefSeq" id="WP_121164671.1">
    <property type="nucleotide sequence ID" value="NZ_RAPE01000001.1"/>
</dbReference>
<organism evidence="9 10">
    <name type="scientific">Roseovarius spongiae</name>
    <dbReference type="NCBI Taxonomy" id="2320272"/>
    <lineage>
        <taxon>Bacteria</taxon>
        <taxon>Pseudomonadati</taxon>
        <taxon>Pseudomonadota</taxon>
        <taxon>Alphaproteobacteria</taxon>
        <taxon>Rhodobacterales</taxon>
        <taxon>Roseobacteraceae</taxon>
        <taxon>Roseovarius</taxon>
    </lineage>
</organism>
<dbReference type="PANTHER" id="PTHR11054">
    <property type="entry name" value="6-PHOSPHOGLUCONOLACTONASE"/>
    <property type="match status" value="1"/>
</dbReference>
<comment type="similarity">
    <text evidence="4 7">Belongs to the glucosamine/galactosamine-6-phosphate isomerase family. 6-phosphogluconolactonase subfamily.</text>
</comment>
<keyword evidence="7 9" id="KW-0378">Hydrolase</keyword>
<accession>A0A3A8B0L7</accession>
<evidence type="ECO:0000256" key="2">
    <source>
        <dbReference type="ARBA" id="ARBA00002681"/>
    </source>
</evidence>
<dbReference type="NCBIfam" id="TIGR01198">
    <property type="entry name" value="pgl"/>
    <property type="match status" value="1"/>
</dbReference>
<evidence type="ECO:0000256" key="4">
    <source>
        <dbReference type="ARBA" id="ARBA00010662"/>
    </source>
</evidence>
<evidence type="ECO:0000256" key="5">
    <source>
        <dbReference type="ARBA" id="ARBA00013198"/>
    </source>
</evidence>
<dbReference type="Pfam" id="PF01182">
    <property type="entry name" value="Glucosamine_iso"/>
    <property type="match status" value="1"/>
</dbReference>